<organism evidence="1 2">
    <name type="scientific">Musa balbisiana</name>
    <name type="common">Banana</name>
    <dbReference type="NCBI Taxonomy" id="52838"/>
    <lineage>
        <taxon>Eukaryota</taxon>
        <taxon>Viridiplantae</taxon>
        <taxon>Streptophyta</taxon>
        <taxon>Embryophyta</taxon>
        <taxon>Tracheophyta</taxon>
        <taxon>Spermatophyta</taxon>
        <taxon>Magnoliopsida</taxon>
        <taxon>Liliopsida</taxon>
        <taxon>Zingiberales</taxon>
        <taxon>Musaceae</taxon>
        <taxon>Musa</taxon>
    </lineage>
</organism>
<dbReference type="EMBL" id="PYDT01000006">
    <property type="protein sequence ID" value="THU59148.1"/>
    <property type="molecule type" value="Genomic_DNA"/>
</dbReference>
<accession>A0A4S8JBM4</accession>
<sequence>MSSGMEGRRFEGEVVAEEEEREGGRVGIIHRICRLGLSLGGEWWYVGLLNFTVGERGAPSVGNSRASCTLEMFILCRMRGSQRTLVLVVVEMLTPIEMVASLVGLARQERSTSLHYAHSHLYLLGKV</sequence>
<protein>
    <submittedName>
        <fullName evidence="1">Uncharacterized protein</fullName>
    </submittedName>
</protein>
<name>A0A4S8JBM4_MUSBA</name>
<reference evidence="1 2" key="1">
    <citation type="journal article" date="2019" name="Nat. Plants">
        <title>Genome sequencing of Musa balbisiana reveals subgenome evolution and function divergence in polyploid bananas.</title>
        <authorList>
            <person name="Yao X."/>
        </authorList>
    </citation>
    <scope>NUCLEOTIDE SEQUENCE [LARGE SCALE GENOMIC DNA]</scope>
    <source>
        <strain evidence="2">cv. DH-PKW</strain>
        <tissue evidence="1">Leaves</tissue>
    </source>
</reference>
<evidence type="ECO:0000313" key="2">
    <source>
        <dbReference type="Proteomes" id="UP000317650"/>
    </source>
</evidence>
<proteinExistence type="predicted"/>
<evidence type="ECO:0000313" key="1">
    <source>
        <dbReference type="EMBL" id="THU59148.1"/>
    </source>
</evidence>
<comment type="caution">
    <text evidence="1">The sequence shown here is derived from an EMBL/GenBank/DDBJ whole genome shotgun (WGS) entry which is preliminary data.</text>
</comment>
<dbReference type="Proteomes" id="UP000317650">
    <property type="component" value="Chromosome 3"/>
</dbReference>
<keyword evidence="2" id="KW-1185">Reference proteome</keyword>
<dbReference type="AlphaFoldDB" id="A0A4S8JBM4"/>
<gene>
    <name evidence="1" type="ORF">C4D60_Mb03t21940</name>
</gene>